<dbReference type="AlphaFoldDB" id="D4AUP6"/>
<gene>
    <name evidence="2" type="ORF">ARB_07963</name>
</gene>
<feature type="region of interest" description="Disordered" evidence="1">
    <location>
        <begin position="163"/>
        <end position="201"/>
    </location>
</feature>
<dbReference type="KEGG" id="abe:ARB_07963"/>
<dbReference type="GeneID" id="9521269"/>
<evidence type="ECO:0000313" key="3">
    <source>
        <dbReference type="Proteomes" id="UP000008866"/>
    </source>
</evidence>
<dbReference type="Proteomes" id="UP000008866">
    <property type="component" value="Unassembled WGS sequence"/>
</dbReference>
<feature type="region of interest" description="Disordered" evidence="1">
    <location>
        <begin position="29"/>
        <end position="128"/>
    </location>
</feature>
<proteinExistence type="predicted"/>
<evidence type="ECO:0000313" key="2">
    <source>
        <dbReference type="EMBL" id="EFE33211.1"/>
    </source>
</evidence>
<sequence length="201" mass="22449">MGKNPWANAPNAGQDKDGILSIYTKATLDSRQKTPALDGFKKAHSSSKDKRKETKHQKSKTEELTIRRPKSQNVYSRTKPGYCGVQEREWPDFEEKLDEEPEEDEKDGRKKRNEMNLLHPAEDDGWPVTSRHANPGVIFLPPSLESACILRMLHDIRKAHEAVTSGSGSGPSSLSLSFAEGQPSNSQGPIMPSLRQTRLET</sequence>
<accession>D4AUP6</accession>
<dbReference type="RefSeq" id="XP_003013851.1">
    <property type="nucleotide sequence ID" value="XM_003013805.1"/>
</dbReference>
<dbReference type="EMBL" id="ABSU01000011">
    <property type="protein sequence ID" value="EFE33211.1"/>
    <property type="molecule type" value="Genomic_DNA"/>
</dbReference>
<reference evidence="3" key="1">
    <citation type="journal article" date="2011" name="Genome Biol.">
        <title>Comparative and functional genomics provide insights into the pathogenicity of dermatophytic fungi.</title>
        <authorList>
            <person name="Burmester A."/>
            <person name="Shelest E."/>
            <person name="Gloeckner G."/>
            <person name="Heddergott C."/>
            <person name="Schindler S."/>
            <person name="Staib P."/>
            <person name="Heidel A."/>
            <person name="Felder M."/>
            <person name="Petzold A."/>
            <person name="Szafranski K."/>
            <person name="Feuermann M."/>
            <person name="Pedruzzi I."/>
            <person name="Priebe S."/>
            <person name="Groth M."/>
            <person name="Winkler R."/>
            <person name="Li W."/>
            <person name="Kniemeyer O."/>
            <person name="Schroeckh V."/>
            <person name="Hertweck C."/>
            <person name="Hube B."/>
            <person name="White T.C."/>
            <person name="Platzer M."/>
            <person name="Guthke R."/>
            <person name="Heitman J."/>
            <person name="Woestemeyer J."/>
            <person name="Zipfel P.F."/>
            <person name="Monod M."/>
            <person name="Brakhage A.A."/>
        </authorList>
    </citation>
    <scope>NUCLEOTIDE SEQUENCE [LARGE SCALE GENOMIC DNA]</scope>
    <source>
        <strain evidence="3">ATCC MYA-4681 / CBS 112371</strain>
    </source>
</reference>
<keyword evidence="3" id="KW-1185">Reference proteome</keyword>
<comment type="caution">
    <text evidence="2">The sequence shown here is derived from an EMBL/GenBank/DDBJ whole genome shotgun (WGS) entry which is preliminary data.</text>
</comment>
<dbReference type="HOGENOM" id="CLU_117710_0_0_1"/>
<name>D4AUP6_ARTBC</name>
<evidence type="ECO:0000256" key="1">
    <source>
        <dbReference type="SAM" id="MobiDB-lite"/>
    </source>
</evidence>
<protein>
    <submittedName>
        <fullName evidence="2">Uncharacterized protein</fullName>
    </submittedName>
</protein>
<organism evidence="2 3">
    <name type="scientific">Arthroderma benhamiae (strain ATCC MYA-4681 / CBS 112371)</name>
    <name type="common">Trichophyton mentagrophytes</name>
    <dbReference type="NCBI Taxonomy" id="663331"/>
    <lineage>
        <taxon>Eukaryota</taxon>
        <taxon>Fungi</taxon>
        <taxon>Dikarya</taxon>
        <taxon>Ascomycota</taxon>
        <taxon>Pezizomycotina</taxon>
        <taxon>Eurotiomycetes</taxon>
        <taxon>Eurotiomycetidae</taxon>
        <taxon>Onygenales</taxon>
        <taxon>Arthrodermataceae</taxon>
        <taxon>Trichophyton</taxon>
    </lineage>
</organism>
<feature type="compositionally biased region" description="Acidic residues" evidence="1">
    <location>
        <begin position="95"/>
        <end position="105"/>
    </location>
</feature>